<evidence type="ECO:0000256" key="4">
    <source>
        <dbReference type="ARBA" id="ARBA00006958"/>
    </source>
</evidence>
<evidence type="ECO:0000256" key="10">
    <source>
        <dbReference type="ARBA" id="ARBA00023242"/>
    </source>
</evidence>
<evidence type="ECO:0000313" key="15">
    <source>
        <dbReference type="Proteomes" id="UP000261660"/>
    </source>
</evidence>
<evidence type="ECO:0000256" key="9">
    <source>
        <dbReference type="ARBA" id="ARBA00022801"/>
    </source>
</evidence>
<evidence type="ECO:0000256" key="11">
    <source>
        <dbReference type="ARBA" id="ARBA00030126"/>
    </source>
</evidence>
<comment type="similarity">
    <text evidence="4">Belongs to the HARBI1 family.</text>
</comment>
<comment type="cofactor">
    <cofactor evidence="1">
        <name>a divalent metal cation</name>
        <dbReference type="ChEBI" id="CHEBI:60240"/>
    </cofactor>
</comment>
<keyword evidence="8" id="KW-0479">Metal-binding</keyword>
<reference evidence="14" key="2">
    <citation type="submission" date="2025-09" db="UniProtKB">
        <authorList>
            <consortium name="Ensembl"/>
        </authorList>
    </citation>
    <scope>IDENTIFICATION</scope>
</reference>
<dbReference type="PRINTS" id="PR02086">
    <property type="entry name" value="PUTNUCHARBI1"/>
</dbReference>
<keyword evidence="7" id="KW-0540">Nuclease</keyword>
<name>A0A3Q3GTB7_9LABR</name>
<feature type="domain" description="DDE Tnp4" evidence="13">
    <location>
        <begin position="168"/>
        <end position="305"/>
    </location>
</feature>
<comment type="function">
    <text evidence="12">Transposase-derived protein that may have nuclease activity. Does not have transposase activity.</text>
</comment>
<dbReference type="GO" id="GO:0005634">
    <property type="term" value="C:nucleus"/>
    <property type="evidence" value="ECO:0007669"/>
    <property type="project" value="UniProtKB-SubCell"/>
</dbReference>
<reference evidence="14" key="1">
    <citation type="submission" date="2025-08" db="UniProtKB">
        <authorList>
            <consortium name="Ensembl"/>
        </authorList>
    </citation>
    <scope>IDENTIFICATION</scope>
</reference>
<dbReference type="InterPro" id="IPR026103">
    <property type="entry name" value="HARBI1_animal"/>
</dbReference>
<dbReference type="GO" id="GO:0016787">
    <property type="term" value="F:hydrolase activity"/>
    <property type="evidence" value="ECO:0007669"/>
    <property type="project" value="UniProtKB-KW"/>
</dbReference>
<dbReference type="PANTHER" id="PTHR22930">
    <property type="match status" value="1"/>
</dbReference>
<evidence type="ECO:0000256" key="8">
    <source>
        <dbReference type="ARBA" id="ARBA00022723"/>
    </source>
</evidence>
<keyword evidence="9" id="KW-0378">Hydrolase</keyword>
<dbReference type="InParanoid" id="A0A3Q3GTB7"/>
<dbReference type="PANTHER" id="PTHR22930:SF252">
    <property type="entry name" value="NUCLEASE HARBI1-RELATED"/>
    <property type="match status" value="1"/>
</dbReference>
<dbReference type="GO" id="GO:0046872">
    <property type="term" value="F:metal ion binding"/>
    <property type="evidence" value="ECO:0007669"/>
    <property type="project" value="UniProtKB-KW"/>
</dbReference>
<dbReference type="GeneTree" id="ENSGT00940000167839"/>
<keyword evidence="15" id="KW-1185">Reference proteome</keyword>
<evidence type="ECO:0000256" key="3">
    <source>
        <dbReference type="ARBA" id="ARBA00004496"/>
    </source>
</evidence>
<evidence type="ECO:0000313" key="14">
    <source>
        <dbReference type="Ensembl" id="ENSLBEP00000033643.1"/>
    </source>
</evidence>
<proteinExistence type="inferred from homology"/>
<dbReference type="GO" id="GO:0004518">
    <property type="term" value="F:nuclease activity"/>
    <property type="evidence" value="ECO:0007669"/>
    <property type="project" value="UniProtKB-KW"/>
</dbReference>
<dbReference type="Proteomes" id="UP000261660">
    <property type="component" value="Unplaced"/>
</dbReference>
<accession>A0A3Q3GTB7</accession>
<comment type="subcellular location">
    <subcellularLocation>
        <location evidence="3">Cytoplasm</location>
    </subcellularLocation>
    <subcellularLocation>
        <location evidence="2">Nucleus</location>
    </subcellularLocation>
</comment>
<dbReference type="Ensembl" id="ENSLBET00000035114.1">
    <property type="protein sequence ID" value="ENSLBEP00000033643.1"/>
    <property type="gene ID" value="ENSLBEG00000025335.1"/>
</dbReference>
<keyword evidence="6" id="KW-0963">Cytoplasm</keyword>
<evidence type="ECO:0000256" key="5">
    <source>
        <dbReference type="ARBA" id="ARBA00015519"/>
    </source>
</evidence>
<keyword evidence="10" id="KW-0539">Nucleus</keyword>
<evidence type="ECO:0000256" key="12">
    <source>
        <dbReference type="ARBA" id="ARBA00045850"/>
    </source>
</evidence>
<evidence type="ECO:0000256" key="7">
    <source>
        <dbReference type="ARBA" id="ARBA00022722"/>
    </source>
</evidence>
<evidence type="ECO:0000259" key="13">
    <source>
        <dbReference type="Pfam" id="PF13359"/>
    </source>
</evidence>
<dbReference type="InterPro" id="IPR045249">
    <property type="entry name" value="HARBI1-like"/>
</dbReference>
<organism evidence="14 15">
    <name type="scientific">Labrus bergylta</name>
    <name type="common">ballan wrasse</name>
    <dbReference type="NCBI Taxonomy" id="56723"/>
    <lineage>
        <taxon>Eukaryota</taxon>
        <taxon>Metazoa</taxon>
        <taxon>Chordata</taxon>
        <taxon>Craniata</taxon>
        <taxon>Vertebrata</taxon>
        <taxon>Euteleostomi</taxon>
        <taxon>Actinopterygii</taxon>
        <taxon>Neopterygii</taxon>
        <taxon>Teleostei</taxon>
        <taxon>Neoteleostei</taxon>
        <taxon>Acanthomorphata</taxon>
        <taxon>Eupercaria</taxon>
        <taxon>Labriformes</taxon>
        <taxon>Labridae</taxon>
        <taxon>Labrus</taxon>
    </lineage>
</organism>
<dbReference type="Pfam" id="PF13359">
    <property type="entry name" value="DDE_Tnp_4"/>
    <property type="match status" value="1"/>
</dbReference>
<evidence type="ECO:0000256" key="2">
    <source>
        <dbReference type="ARBA" id="ARBA00004123"/>
    </source>
</evidence>
<dbReference type="InterPro" id="IPR027806">
    <property type="entry name" value="HARBI1_dom"/>
</dbReference>
<dbReference type="AlphaFoldDB" id="A0A3Q3GTB7"/>
<evidence type="ECO:0000256" key="6">
    <source>
        <dbReference type="ARBA" id="ARBA00022490"/>
    </source>
</evidence>
<dbReference type="GO" id="GO:0005737">
    <property type="term" value="C:cytoplasm"/>
    <property type="evidence" value="ECO:0007669"/>
    <property type="project" value="UniProtKB-SubCell"/>
</dbReference>
<protein>
    <recommendedName>
        <fullName evidence="5">Putative nuclease HARBI1</fullName>
    </recommendedName>
    <alternativeName>
        <fullName evidence="11">Harbinger transposase-derived nuclease</fullName>
    </alternativeName>
</protein>
<dbReference type="STRING" id="56723.ENSLBEP00000033643"/>
<sequence length="369" mass="40941">MREDSPVWLAVQEELLGNGGADFGAPSCFDEFDDEALFQVFNLSRPCISFILDAARIRMKTLALKNPTLSVDEMVMVALNYYAHGVPSPCVLQRVGQCQTDCLTIMSTVSGVIAGMSDQFISFPLTHEAKKKVAFKTEKLCRIPNVLGVLGAAHFKIRASPYETDTFRGFINTLGYTSVVSQIICDSDGNILSVEKCCVGSTFEQELWESSFKGREMEEEIHGPFWVIAGKGYNLSKHVLTPVAEPANDSETSFNEAHTKIHDVMRTTLGSMKRRFRCLNQLCFAQENSLAKKSNIIKACSVLHNIAKKFSVPPPSDAGQIEPLHPGKQRAEPDINPEALKARQKLIIANFLKVSRSRNPPSKKSLRRL</sequence>
<evidence type="ECO:0000256" key="1">
    <source>
        <dbReference type="ARBA" id="ARBA00001968"/>
    </source>
</evidence>